<accession>A0A2P1PPA4</accession>
<dbReference type="KEGG" id="xba:C7S18_05405"/>
<dbReference type="Proteomes" id="UP000241074">
    <property type="component" value="Chromosome"/>
</dbReference>
<reference evidence="1 2" key="2">
    <citation type="submission" date="2018-03" db="EMBL/GenBank/DDBJ databases">
        <authorList>
            <person name="Keele B.F."/>
        </authorList>
    </citation>
    <scope>NUCLEOTIDE SEQUENCE [LARGE SCALE GENOMIC DNA]</scope>
    <source>
        <strain evidence="1 2">D13</strain>
    </source>
</reference>
<dbReference type="AlphaFoldDB" id="A0A2P1PPA4"/>
<evidence type="ECO:0000313" key="2">
    <source>
        <dbReference type="Proteomes" id="UP000241074"/>
    </source>
</evidence>
<name>A0A2P1PPA4_9GAMM</name>
<sequence length="62" mass="7098">MGLKVLQPRRGYVEAPNIVLPKGFHTVCFVGMTAMGLRRKLQPFSHSMYRWIEDKHNALGDV</sequence>
<evidence type="ECO:0000313" key="1">
    <source>
        <dbReference type="EMBL" id="AVP96673.1"/>
    </source>
</evidence>
<protein>
    <submittedName>
        <fullName evidence="1">Uncharacterized protein</fullName>
    </submittedName>
</protein>
<reference evidence="1 2" key="1">
    <citation type="submission" date="2018-03" db="EMBL/GenBank/DDBJ databases">
        <title>Ahniella affigens gen. nov., sp. nov., a gammaproteobacterium isolated from sandy soil near a stream.</title>
        <authorList>
            <person name="Ko Y."/>
            <person name="Kim J.-H."/>
        </authorList>
    </citation>
    <scope>NUCLEOTIDE SEQUENCE [LARGE SCALE GENOMIC DNA]</scope>
    <source>
        <strain evidence="1 2">D13</strain>
    </source>
</reference>
<gene>
    <name evidence="1" type="ORF">C7S18_05405</name>
</gene>
<proteinExistence type="predicted"/>
<keyword evidence="2" id="KW-1185">Reference proteome</keyword>
<organism evidence="1 2">
    <name type="scientific">Ahniella affigens</name>
    <dbReference type="NCBI Taxonomy" id="2021234"/>
    <lineage>
        <taxon>Bacteria</taxon>
        <taxon>Pseudomonadati</taxon>
        <taxon>Pseudomonadota</taxon>
        <taxon>Gammaproteobacteria</taxon>
        <taxon>Lysobacterales</taxon>
        <taxon>Rhodanobacteraceae</taxon>
        <taxon>Ahniella</taxon>
    </lineage>
</organism>
<dbReference type="EMBL" id="CP027860">
    <property type="protein sequence ID" value="AVP96673.1"/>
    <property type="molecule type" value="Genomic_DNA"/>
</dbReference>